<reference evidence="3" key="2">
    <citation type="submission" date="2020-09" db="EMBL/GenBank/DDBJ databases">
        <authorList>
            <person name="Sun Q."/>
            <person name="Zhou Y."/>
        </authorList>
    </citation>
    <scope>NUCLEOTIDE SEQUENCE</scope>
    <source>
        <strain evidence="3">CGMCC 1.12153</strain>
    </source>
</reference>
<evidence type="ECO:0000313" key="3">
    <source>
        <dbReference type="EMBL" id="GGF09148.1"/>
    </source>
</evidence>
<dbReference type="Proteomes" id="UP000660110">
    <property type="component" value="Unassembled WGS sequence"/>
</dbReference>
<feature type="transmembrane region" description="Helical" evidence="2">
    <location>
        <begin position="39"/>
        <end position="64"/>
    </location>
</feature>
<name>A0A917ESJ2_HALAA</name>
<keyword evidence="2" id="KW-0472">Membrane</keyword>
<proteinExistence type="predicted"/>
<accession>A0A917ESJ2</accession>
<evidence type="ECO:0000256" key="1">
    <source>
        <dbReference type="SAM" id="MobiDB-lite"/>
    </source>
</evidence>
<feature type="region of interest" description="Disordered" evidence="1">
    <location>
        <begin position="1"/>
        <end position="30"/>
    </location>
</feature>
<protein>
    <submittedName>
        <fullName evidence="3">Uncharacterized protein</fullName>
    </submittedName>
</protein>
<keyword evidence="4" id="KW-1185">Reference proteome</keyword>
<organism evidence="3 4">
    <name type="scientific">Halobacillus andaensis</name>
    <dbReference type="NCBI Taxonomy" id="1176239"/>
    <lineage>
        <taxon>Bacteria</taxon>
        <taxon>Bacillati</taxon>
        <taxon>Bacillota</taxon>
        <taxon>Bacilli</taxon>
        <taxon>Bacillales</taxon>
        <taxon>Bacillaceae</taxon>
        <taxon>Halobacillus</taxon>
    </lineage>
</organism>
<feature type="compositionally biased region" description="Acidic residues" evidence="1">
    <location>
        <begin position="1"/>
        <end position="17"/>
    </location>
</feature>
<reference evidence="3" key="1">
    <citation type="journal article" date="2014" name="Int. J. Syst. Evol. Microbiol.">
        <title>Complete genome sequence of Corynebacterium casei LMG S-19264T (=DSM 44701T), isolated from a smear-ripened cheese.</title>
        <authorList>
            <consortium name="US DOE Joint Genome Institute (JGI-PGF)"/>
            <person name="Walter F."/>
            <person name="Albersmeier A."/>
            <person name="Kalinowski J."/>
            <person name="Ruckert C."/>
        </authorList>
    </citation>
    <scope>NUCLEOTIDE SEQUENCE</scope>
    <source>
        <strain evidence="3">CGMCC 1.12153</strain>
    </source>
</reference>
<gene>
    <name evidence="3" type="ORF">GCM10010954_04480</name>
</gene>
<evidence type="ECO:0000313" key="4">
    <source>
        <dbReference type="Proteomes" id="UP000660110"/>
    </source>
</evidence>
<dbReference type="EMBL" id="BMEL01000001">
    <property type="protein sequence ID" value="GGF09148.1"/>
    <property type="molecule type" value="Genomic_DNA"/>
</dbReference>
<comment type="caution">
    <text evidence="3">The sequence shown here is derived from an EMBL/GenBank/DDBJ whole genome shotgun (WGS) entry which is preliminary data.</text>
</comment>
<evidence type="ECO:0000256" key="2">
    <source>
        <dbReference type="SAM" id="Phobius"/>
    </source>
</evidence>
<keyword evidence="2" id="KW-1133">Transmembrane helix</keyword>
<sequence>MTESEIETTELVSEEETALGLPSRSETHRKKKASASWRFSLLWFKCLLSVFIILILLVITHPYWSSWVENNKWQNEEPVSYIEEISIQ</sequence>
<keyword evidence="2" id="KW-0812">Transmembrane</keyword>
<dbReference type="AlphaFoldDB" id="A0A917ESJ2"/>
<dbReference type="RefSeq" id="WP_188375831.1">
    <property type="nucleotide sequence ID" value="NZ_BMEL01000001.1"/>
</dbReference>